<evidence type="ECO:0000256" key="1">
    <source>
        <dbReference type="SAM" id="SignalP"/>
    </source>
</evidence>
<proteinExistence type="predicted"/>
<dbReference type="RefSeq" id="WP_088859857.1">
    <property type="nucleotide sequence ID" value="NZ_CP022115.1"/>
</dbReference>
<dbReference type="AlphaFoldDB" id="A0A248LFQ7"/>
<organism evidence="2 3">
    <name type="scientific">Laribacter hongkongensis</name>
    <dbReference type="NCBI Taxonomy" id="168471"/>
    <lineage>
        <taxon>Bacteria</taxon>
        <taxon>Pseudomonadati</taxon>
        <taxon>Pseudomonadota</taxon>
        <taxon>Betaproteobacteria</taxon>
        <taxon>Neisseriales</taxon>
        <taxon>Aquaspirillaceae</taxon>
        <taxon>Laribacter</taxon>
    </lineage>
</organism>
<protein>
    <recommendedName>
        <fullName evidence="4">Transporter</fullName>
    </recommendedName>
</protein>
<dbReference type="InterPro" id="IPR036709">
    <property type="entry name" value="Autotransporte_beta_dom_sf"/>
</dbReference>
<feature type="chain" id="PRO_5012919218" description="Transporter" evidence="1">
    <location>
        <begin position="27"/>
        <end position="437"/>
    </location>
</feature>
<accession>A0A248LFQ7</accession>
<gene>
    <name evidence="2" type="ORF">LHGZ1_0162</name>
</gene>
<sequence length="437" mass="46046">MLSRMPFVVSGPALAVSLAFALPALAANDPDSVQVLRKKVSALEAANRSYAARLADLEKRLAALVPAPAMAAGPASGRSMQPGPVVAQAAAPVATSAAAPAAQTTASLPVTSSVPKSVEAIYQEASGFTQGSGRWSVEPSLTYGFYDVRDLRLNGFLALDSIFLGNINLDRIKSETLTLDTAVRYKPSADWQFDFNVPVVMRKSRYFSGGAGYATNKISEASLTENGEIGDVGFGLSYRLFAETADRPDTFVSLRVKAPTGSSPYGIKVRNVDPGTGDKNTNLGVPDSLPTGNGVWSVSGGVSVVKTLDPAVVFANLSYTHYLSGHFNDISASVGQTLPGDVKLGDTWGFGLGFAFALNERLSLGMSYSQQMGNSTSLRPDGSSWQKVPGSESNSATLNVGMTYSLGQHLSIVPNVAIGLTPDSPNYNFSVRFPYNF</sequence>
<evidence type="ECO:0008006" key="4">
    <source>
        <dbReference type="Google" id="ProtNLM"/>
    </source>
</evidence>
<dbReference type="EMBL" id="CP022115">
    <property type="protein sequence ID" value="ASJ22993.1"/>
    <property type="molecule type" value="Genomic_DNA"/>
</dbReference>
<name>A0A248LFQ7_9NEIS</name>
<evidence type="ECO:0000313" key="3">
    <source>
        <dbReference type="Proteomes" id="UP000197424"/>
    </source>
</evidence>
<dbReference type="SUPFAM" id="SSF103515">
    <property type="entry name" value="Autotransporter"/>
    <property type="match status" value="1"/>
</dbReference>
<dbReference type="Proteomes" id="UP000197424">
    <property type="component" value="Chromosome"/>
</dbReference>
<dbReference type="OrthoDB" id="5297564at2"/>
<reference evidence="3" key="1">
    <citation type="submission" date="2017-06" db="EMBL/GenBank/DDBJ databases">
        <title>Whole genome sequence of Laribacter hongkongensis LHGZ1.</title>
        <authorList>
            <person name="Chen D."/>
            <person name="Wu H."/>
            <person name="Chen J."/>
        </authorList>
    </citation>
    <scope>NUCLEOTIDE SEQUENCE [LARGE SCALE GENOMIC DNA]</scope>
    <source>
        <strain evidence="3">LHGZ1</strain>
    </source>
</reference>
<keyword evidence="1" id="KW-0732">Signal</keyword>
<feature type="signal peptide" evidence="1">
    <location>
        <begin position="1"/>
        <end position="26"/>
    </location>
</feature>
<evidence type="ECO:0000313" key="2">
    <source>
        <dbReference type="EMBL" id="ASJ22993.1"/>
    </source>
</evidence>